<dbReference type="RefSeq" id="WP_277271962.1">
    <property type="nucleotide sequence ID" value="NZ_DYXE01000051.1"/>
</dbReference>
<dbReference type="Proteomes" id="UP000813420">
    <property type="component" value="Unassembled WGS sequence"/>
</dbReference>
<organism evidence="1 2">
    <name type="scientific">Merdimonas faecis</name>
    <dbReference type="NCBI Taxonomy" id="1653435"/>
    <lineage>
        <taxon>Bacteria</taxon>
        <taxon>Bacillati</taxon>
        <taxon>Bacillota</taxon>
        <taxon>Clostridia</taxon>
        <taxon>Lachnospirales</taxon>
        <taxon>Lachnospiraceae</taxon>
        <taxon>Merdimonas</taxon>
    </lineage>
</organism>
<protein>
    <submittedName>
        <fullName evidence="1">Uncharacterized protein</fullName>
    </submittedName>
</protein>
<evidence type="ECO:0000313" key="1">
    <source>
        <dbReference type="EMBL" id="HJH49808.1"/>
    </source>
</evidence>
<gene>
    <name evidence="1" type="ORF">K8V39_06040</name>
</gene>
<accession>A0A9D2VY05</accession>
<reference evidence="1" key="1">
    <citation type="journal article" date="2021" name="PeerJ">
        <title>Extensive microbial diversity within the chicken gut microbiome revealed by metagenomics and culture.</title>
        <authorList>
            <person name="Gilroy R."/>
            <person name="Ravi A."/>
            <person name="Getino M."/>
            <person name="Pursley I."/>
            <person name="Horton D.L."/>
            <person name="Alikhan N.F."/>
            <person name="Baker D."/>
            <person name="Gharbi K."/>
            <person name="Hall N."/>
            <person name="Watson M."/>
            <person name="Adriaenssens E.M."/>
            <person name="Foster-Nyarko E."/>
            <person name="Jarju S."/>
            <person name="Secka A."/>
            <person name="Antonio M."/>
            <person name="Oren A."/>
            <person name="Chaudhuri R.R."/>
            <person name="La Ragione R."/>
            <person name="Hildebrand F."/>
            <person name="Pallen M.J."/>
        </authorList>
    </citation>
    <scope>NUCLEOTIDE SEQUENCE</scope>
    <source>
        <strain evidence="1">USAMLcec4-12693</strain>
    </source>
</reference>
<evidence type="ECO:0000313" key="2">
    <source>
        <dbReference type="Proteomes" id="UP000813420"/>
    </source>
</evidence>
<dbReference type="AlphaFoldDB" id="A0A9D2VY05"/>
<name>A0A9D2VY05_9FIRM</name>
<proteinExistence type="predicted"/>
<comment type="caution">
    <text evidence="1">The sequence shown here is derived from an EMBL/GenBank/DDBJ whole genome shotgun (WGS) entry which is preliminary data.</text>
</comment>
<dbReference type="EMBL" id="DYXE01000051">
    <property type="protein sequence ID" value="HJH49808.1"/>
    <property type="molecule type" value="Genomic_DNA"/>
</dbReference>
<reference evidence="1" key="2">
    <citation type="submission" date="2021-09" db="EMBL/GenBank/DDBJ databases">
        <authorList>
            <person name="Gilroy R."/>
        </authorList>
    </citation>
    <scope>NUCLEOTIDE SEQUENCE</scope>
    <source>
        <strain evidence="1">USAMLcec4-12693</strain>
    </source>
</reference>
<sequence length="109" mass="13011">MAVFNEDTRVKIPATIQYLRLGYHYQSLKTDDIDIDFNTKIFVNRFKPALEKINGRKFCYDEIKEILVNIHNLIKNNDLGKEFYKWIIDPLDRVKQRRQLVYDRAGKCG</sequence>